<evidence type="ECO:0000256" key="11">
    <source>
        <dbReference type="ARBA" id="ARBA00023277"/>
    </source>
</evidence>
<proteinExistence type="inferred from homology"/>
<dbReference type="EMBL" id="CP059265">
    <property type="protein sequence ID" value="QLQ32778.1"/>
    <property type="molecule type" value="Genomic_DNA"/>
</dbReference>
<evidence type="ECO:0000313" key="15">
    <source>
        <dbReference type="Proteomes" id="UP000510621"/>
    </source>
</evidence>
<comment type="cofactor">
    <cofactor evidence="12">
        <name>Mg(2+)</name>
        <dbReference type="ChEBI" id="CHEBI:18420"/>
    </cofactor>
    <text evidence="12">Requires a divalent cation, most likely magnesium in vivo, as an electrophilic catalyst to aid phosphoryl group transfer. It is the chelate of the metal and the nucleotide that is the actual substrate.</text>
</comment>
<feature type="binding site" evidence="12">
    <location>
        <position position="277"/>
    </location>
    <ligand>
        <name>ATP</name>
        <dbReference type="ChEBI" id="CHEBI:30616"/>
    </ligand>
</feature>
<feature type="binding site" evidence="12">
    <location>
        <position position="253"/>
    </location>
    <ligand>
        <name>substrate</name>
    </ligand>
</feature>
<keyword evidence="12" id="KW-0963">Cytoplasm</keyword>
<comment type="similarity">
    <text evidence="12">Belongs to the carbohydrate kinase PfkB family. Ribokinase subfamily.</text>
</comment>
<keyword evidence="4 12" id="KW-0808">Transferase</keyword>
<feature type="binding site" evidence="12">
    <location>
        <begin position="252"/>
        <end position="253"/>
    </location>
    <ligand>
        <name>ATP</name>
        <dbReference type="ChEBI" id="CHEBI:30616"/>
    </ligand>
</feature>
<dbReference type="AlphaFoldDB" id="A0A7L6AUM2"/>
<keyword evidence="6 12" id="KW-0547">Nucleotide-binding</keyword>
<feature type="binding site" evidence="12">
    <location>
        <position position="288"/>
    </location>
    <ligand>
        <name>K(+)</name>
        <dbReference type="ChEBI" id="CHEBI:29103"/>
    </ligand>
</feature>
<feature type="binding site" evidence="12">
    <location>
        <position position="138"/>
    </location>
    <ligand>
        <name>substrate</name>
    </ligand>
</feature>
<feature type="binding site" evidence="12">
    <location>
        <position position="286"/>
    </location>
    <ligand>
        <name>K(+)</name>
        <dbReference type="ChEBI" id="CHEBI:29103"/>
    </ligand>
</feature>
<evidence type="ECO:0000259" key="13">
    <source>
        <dbReference type="Pfam" id="PF00294"/>
    </source>
</evidence>
<comment type="subunit">
    <text evidence="12">Homodimer.</text>
</comment>
<comment type="pathway">
    <text evidence="12">Carbohydrate metabolism; D-ribose degradation; D-ribose 5-phosphate from beta-D-ribopyranose: step 2/2.</text>
</comment>
<dbReference type="GO" id="GO:0005737">
    <property type="term" value="C:cytoplasm"/>
    <property type="evidence" value="ECO:0007669"/>
    <property type="project" value="UniProtKB-SubCell"/>
</dbReference>
<feature type="domain" description="Carbohydrate kinase PfkB" evidence="13">
    <location>
        <begin position="3"/>
        <end position="294"/>
    </location>
</feature>
<dbReference type="Gene3D" id="3.40.1190.20">
    <property type="match status" value="1"/>
</dbReference>
<accession>A0A7L6AUM2</accession>
<dbReference type="PANTHER" id="PTHR10584:SF166">
    <property type="entry name" value="RIBOKINASE"/>
    <property type="match status" value="1"/>
</dbReference>
<evidence type="ECO:0000256" key="2">
    <source>
        <dbReference type="ARBA" id="ARBA00012035"/>
    </source>
</evidence>
<dbReference type="InterPro" id="IPR002173">
    <property type="entry name" value="Carboh/pur_kinase_PfkB_CS"/>
</dbReference>
<dbReference type="CDD" id="cd01174">
    <property type="entry name" value="ribokinase"/>
    <property type="match status" value="1"/>
</dbReference>
<reference evidence="14" key="1">
    <citation type="submission" date="2020-06" db="EMBL/GenBank/DDBJ databases">
        <title>Analysis procedures for assessing recovery of high quality, complete, closed genomes from Nanopore long read metagenome sequencing.</title>
        <authorList>
            <person name="Bessarab I."/>
            <person name="Arumugam K."/>
            <person name="Haryono M."/>
            <person name="Liu X."/>
            <person name="Roy S."/>
            <person name="Zuniga-Montanez R.E."/>
            <person name="Qiu G."/>
            <person name="Drautz-Moses D.I."/>
            <person name="Law Y.Y."/>
            <person name="Wuertz S."/>
            <person name="Lauro F.M."/>
            <person name="Huson D.H."/>
            <person name="Williams R.B."/>
        </authorList>
    </citation>
    <scope>NUCLEOTIDE SEQUENCE [LARGE SCALE GENOMIC DNA]</scope>
    <source>
        <strain evidence="14">SSD2</strain>
    </source>
</reference>
<keyword evidence="7 12" id="KW-0418">Kinase</keyword>
<keyword evidence="10 12" id="KW-0630">Potassium</keyword>
<evidence type="ECO:0000256" key="5">
    <source>
        <dbReference type="ARBA" id="ARBA00022723"/>
    </source>
</evidence>
<sequence length="310" mass="32626">MDVLVLGSYIHANSLSVRRLPQAGESIQADRLWVEHGGKGLNLAVGMHRLGLQVGILLAIGDDAPGRALLQFLQTEGMDTNQIVLTDDNSGFGVGLVSPDGSNVIAIYPGANARLDAAHVRAGAAKLGQCRMVCAQFEIPDAPILEAFLLARQYGTPTLLAPSPWRTPHPALLPLTDILVLNETEAMAMFDIESNQKPTITDWLRCLPALAWQGKLLVITLAEQGCVTRQADGECHHVPAWAIEAADPTGAGDAFTAGLACALLAGHALTPALRFANACGAQVAARTGVVAALPRLKQVESFMQASLPAA</sequence>
<evidence type="ECO:0000256" key="3">
    <source>
        <dbReference type="ARBA" id="ARBA00016943"/>
    </source>
</evidence>
<comment type="function">
    <text evidence="12">Catalyzes the phosphorylation of ribose at O-5 in a reaction requiring ATP and magnesium. The resulting D-ribose-5-phosphate can then be used either for sythesis of nucleotides, histidine, and tryptophan, or as a component of the pentose phosphate pathway.</text>
</comment>
<dbReference type="Pfam" id="PF00294">
    <property type="entry name" value="PfkB"/>
    <property type="match status" value="1"/>
</dbReference>
<keyword evidence="5 12" id="KW-0479">Metal-binding</keyword>
<comment type="activity regulation">
    <text evidence="12">Activated by a monovalent cation that binds near, but not in, the active site. The most likely occupant of the site in vivo is potassium. Ion binding induces a conformational change that may alter substrate affinity.</text>
</comment>
<dbReference type="InterPro" id="IPR029056">
    <property type="entry name" value="Ribokinase-like"/>
</dbReference>
<feature type="binding site" evidence="12">
    <location>
        <position position="283"/>
    </location>
    <ligand>
        <name>K(+)</name>
        <dbReference type="ChEBI" id="CHEBI:29103"/>
    </ligand>
</feature>
<feature type="binding site" evidence="12">
    <location>
        <position position="247"/>
    </location>
    <ligand>
        <name>K(+)</name>
        <dbReference type="ChEBI" id="CHEBI:29103"/>
    </ligand>
</feature>
<dbReference type="GO" id="GO:0005524">
    <property type="term" value="F:ATP binding"/>
    <property type="evidence" value="ECO:0007669"/>
    <property type="project" value="UniProtKB-UniRule"/>
</dbReference>
<dbReference type="EC" id="2.7.1.15" evidence="2 12"/>
<dbReference type="Proteomes" id="UP000510621">
    <property type="component" value="Chromosome"/>
</dbReference>
<evidence type="ECO:0000313" key="14">
    <source>
        <dbReference type="EMBL" id="QLQ32778.1"/>
    </source>
</evidence>
<feature type="binding site" evidence="12">
    <location>
        <position position="249"/>
    </location>
    <ligand>
        <name>K(+)</name>
        <dbReference type="ChEBI" id="CHEBI:29103"/>
    </ligand>
</feature>
<dbReference type="GO" id="GO:0019303">
    <property type="term" value="P:D-ribose catabolic process"/>
    <property type="evidence" value="ECO:0007669"/>
    <property type="project" value="UniProtKB-UniRule"/>
</dbReference>
<dbReference type="GO" id="GO:0004747">
    <property type="term" value="F:ribokinase activity"/>
    <property type="evidence" value="ECO:0007669"/>
    <property type="project" value="UniProtKB-UniRule"/>
</dbReference>
<keyword evidence="15" id="KW-1185">Reference proteome</keyword>
<comment type="subcellular location">
    <subcellularLocation>
        <location evidence="12">Cytoplasm</location>
    </subcellularLocation>
</comment>
<keyword evidence="8 12" id="KW-0067">ATP-binding</keyword>
<dbReference type="InterPro" id="IPR011877">
    <property type="entry name" value="Ribokinase"/>
</dbReference>
<keyword evidence="9 12" id="KW-0460">Magnesium</keyword>
<feature type="binding site" evidence="12">
    <location>
        <position position="182"/>
    </location>
    <ligand>
        <name>ATP</name>
        <dbReference type="ChEBI" id="CHEBI:30616"/>
    </ligand>
</feature>
<evidence type="ECO:0000256" key="10">
    <source>
        <dbReference type="ARBA" id="ARBA00022958"/>
    </source>
</evidence>
<keyword evidence="11 12" id="KW-0119">Carbohydrate metabolism</keyword>
<comment type="similarity">
    <text evidence="1">Belongs to the carbohydrate kinase pfkB family.</text>
</comment>
<protein>
    <recommendedName>
        <fullName evidence="3 12">Ribokinase</fullName>
        <shortName evidence="12">RK</shortName>
        <ecNumber evidence="2 12">2.7.1.15</ecNumber>
    </recommendedName>
</protein>
<feature type="binding site" evidence="12">
    <location>
        <begin position="38"/>
        <end position="42"/>
    </location>
    <ligand>
        <name>substrate</name>
    </ligand>
</feature>
<evidence type="ECO:0000256" key="4">
    <source>
        <dbReference type="ARBA" id="ARBA00022679"/>
    </source>
</evidence>
<dbReference type="GO" id="GO:0046872">
    <property type="term" value="F:metal ion binding"/>
    <property type="evidence" value="ECO:0007669"/>
    <property type="project" value="UniProtKB-KW"/>
</dbReference>
<dbReference type="PANTHER" id="PTHR10584">
    <property type="entry name" value="SUGAR KINASE"/>
    <property type="match status" value="1"/>
</dbReference>
<evidence type="ECO:0000256" key="9">
    <source>
        <dbReference type="ARBA" id="ARBA00022842"/>
    </source>
</evidence>
<dbReference type="HAMAP" id="MF_01987">
    <property type="entry name" value="Ribokinase"/>
    <property type="match status" value="1"/>
</dbReference>
<dbReference type="InterPro" id="IPR002139">
    <property type="entry name" value="Ribo/fructo_kinase"/>
</dbReference>
<dbReference type="KEGG" id="this:HZT40_15610"/>
<evidence type="ECO:0000256" key="6">
    <source>
        <dbReference type="ARBA" id="ARBA00022741"/>
    </source>
</evidence>
<evidence type="ECO:0000256" key="1">
    <source>
        <dbReference type="ARBA" id="ARBA00005380"/>
    </source>
</evidence>
<evidence type="ECO:0000256" key="12">
    <source>
        <dbReference type="HAMAP-Rule" id="MF_01987"/>
    </source>
</evidence>
<comment type="catalytic activity">
    <reaction evidence="12">
        <text>D-ribose + ATP = D-ribose 5-phosphate + ADP + H(+)</text>
        <dbReference type="Rhea" id="RHEA:13697"/>
        <dbReference type="ChEBI" id="CHEBI:15378"/>
        <dbReference type="ChEBI" id="CHEBI:30616"/>
        <dbReference type="ChEBI" id="CHEBI:47013"/>
        <dbReference type="ChEBI" id="CHEBI:78346"/>
        <dbReference type="ChEBI" id="CHEBI:456216"/>
        <dbReference type="EC" id="2.7.1.15"/>
    </reaction>
</comment>
<gene>
    <name evidence="12" type="primary">rbsK</name>
    <name evidence="14" type="ORF">HZT40_15610</name>
</gene>
<dbReference type="PROSITE" id="PS00584">
    <property type="entry name" value="PFKB_KINASES_2"/>
    <property type="match status" value="1"/>
</dbReference>
<dbReference type="PRINTS" id="PR00990">
    <property type="entry name" value="RIBOKINASE"/>
</dbReference>
<evidence type="ECO:0000256" key="8">
    <source>
        <dbReference type="ARBA" id="ARBA00022840"/>
    </source>
</evidence>
<evidence type="ECO:0000256" key="7">
    <source>
        <dbReference type="ARBA" id="ARBA00022777"/>
    </source>
</evidence>
<name>A0A7L6AUM2_9GAMM</name>
<organism evidence="14 15">
    <name type="scientific">Candidatus Thiothrix singaporensis</name>
    <dbReference type="NCBI Taxonomy" id="2799669"/>
    <lineage>
        <taxon>Bacteria</taxon>
        <taxon>Pseudomonadati</taxon>
        <taxon>Pseudomonadota</taxon>
        <taxon>Gammaproteobacteria</taxon>
        <taxon>Thiotrichales</taxon>
        <taxon>Thiotrichaceae</taxon>
        <taxon>Thiothrix</taxon>
    </lineage>
</organism>
<dbReference type="SUPFAM" id="SSF53613">
    <property type="entry name" value="Ribokinase-like"/>
    <property type="match status" value="1"/>
</dbReference>
<comment type="caution">
    <text evidence="12">Lacks conserved residue(s) required for the propagation of feature annotation.</text>
</comment>
<feature type="active site" description="Proton acceptor" evidence="12">
    <location>
        <position position="253"/>
    </location>
</feature>
<dbReference type="UniPathway" id="UPA00916">
    <property type="reaction ID" value="UER00889"/>
</dbReference>
<dbReference type="InterPro" id="IPR011611">
    <property type="entry name" value="PfkB_dom"/>
</dbReference>